<dbReference type="Proteomes" id="UP000308600">
    <property type="component" value="Unassembled WGS sequence"/>
</dbReference>
<reference evidence="1 2" key="1">
    <citation type="journal article" date="2019" name="Nat. Ecol. Evol.">
        <title>Megaphylogeny resolves global patterns of mushroom evolution.</title>
        <authorList>
            <person name="Varga T."/>
            <person name="Krizsan K."/>
            <person name="Foldi C."/>
            <person name="Dima B."/>
            <person name="Sanchez-Garcia M."/>
            <person name="Sanchez-Ramirez S."/>
            <person name="Szollosi G.J."/>
            <person name="Szarkandi J.G."/>
            <person name="Papp V."/>
            <person name="Albert L."/>
            <person name="Andreopoulos W."/>
            <person name="Angelini C."/>
            <person name="Antonin V."/>
            <person name="Barry K.W."/>
            <person name="Bougher N.L."/>
            <person name="Buchanan P."/>
            <person name="Buyck B."/>
            <person name="Bense V."/>
            <person name="Catcheside P."/>
            <person name="Chovatia M."/>
            <person name="Cooper J."/>
            <person name="Damon W."/>
            <person name="Desjardin D."/>
            <person name="Finy P."/>
            <person name="Geml J."/>
            <person name="Haridas S."/>
            <person name="Hughes K."/>
            <person name="Justo A."/>
            <person name="Karasinski D."/>
            <person name="Kautmanova I."/>
            <person name="Kiss B."/>
            <person name="Kocsube S."/>
            <person name="Kotiranta H."/>
            <person name="LaButti K.M."/>
            <person name="Lechner B.E."/>
            <person name="Liimatainen K."/>
            <person name="Lipzen A."/>
            <person name="Lukacs Z."/>
            <person name="Mihaltcheva S."/>
            <person name="Morgado L.N."/>
            <person name="Niskanen T."/>
            <person name="Noordeloos M.E."/>
            <person name="Ohm R.A."/>
            <person name="Ortiz-Santana B."/>
            <person name="Ovrebo C."/>
            <person name="Racz N."/>
            <person name="Riley R."/>
            <person name="Savchenko A."/>
            <person name="Shiryaev A."/>
            <person name="Soop K."/>
            <person name="Spirin V."/>
            <person name="Szebenyi C."/>
            <person name="Tomsovsky M."/>
            <person name="Tulloss R.E."/>
            <person name="Uehling J."/>
            <person name="Grigoriev I.V."/>
            <person name="Vagvolgyi C."/>
            <person name="Papp T."/>
            <person name="Martin F.M."/>
            <person name="Miettinen O."/>
            <person name="Hibbett D.S."/>
            <person name="Nagy L.G."/>
        </authorList>
    </citation>
    <scope>NUCLEOTIDE SEQUENCE [LARGE SCALE GENOMIC DNA]</scope>
    <source>
        <strain evidence="1 2">NL-1719</strain>
    </source>
</reference>
<keyword evidence="2" id="KW-1185">Reference proteome</keyword>
<protein>
    <submittedName>
        <fullName evidence="1">Uncharacterized protein</fullName>
    </submittedName>
</protein>
<organism evidence="1 2">
    <name type="scientific">Pluteus cervinus</name>
    <dbReference type="NCBI Taxonomy" id="181527"/>
    <lineage>
        <taxon>Eukaryota</taxon>
        <taxon>Fungi</taxon>
        <taxon>Dikarya</taxon>
        <taxon>Basidiomycota</taxon>
        <taxon>Agaricomycotina</taxon>
        <taxon>Agaricomycetes</taxon>
        <taxon>Agaricomycetidae</taxon>
        <taxon>Agaricales</taxon>
        <taxon>Pluteineae</taxon>
        <taxon>Pluteaceae</taxon>
        <taxon>Pluteus</taxon>
    </lineage>
</organism>
<gene>
    <name evidence="1" type="ORF">BDN72DRAFT_567850</name>
</gene>
<name>A0ACD3A3C2_9AGAR</name>
<evidence type="ECO:0000313" key="2">
    <source>
        <dbReference type="Proteomes" id="UP000308600"/>
    </source>
</evidence>
<dbReference type="EMBL" id="ML208866">
    <property type="protein sequence ID" value="TFK59915.1"/>
    <property type="molecule type" value="Genomic_DNA"/>
</dbReference>
<accession>A0ACD3A3C2</accession>
<sequence length="197" mass="22875">MSQGKRERKTPPKVPPRPIRHHPTPTRARIPRNHPLLLGRLHHRPHEGIFVRFPFLQCRCHHYRDLYNKHTTPLTQGPVRVQNNSQPKKKTPGLSIHVYDPSETRYYPFKFLAFVPNSRSHAARVWMDCRKCSQRHRQLTKSDLTVHNYAGKSQLIRVANASRGKSGRYTPHFLESKSWFETLNKMLVGDGGGMPGH</sequence>
<evidence type="ECO:0000313" key="1">
    <source>
        <dbReference type="EMBL" id="TFK59915.1"/>
    </source>
</evidence>
<proteinExistence type="predicted"/>